<comment type="caution">
    <text evidence="4">The sequence shown here is derived from an EMBL/GenBank/DDBJ whole genome shotgun (WGS) entry which is preliminary data.</text>
</comment>
<evidence type="ECO:0000313" key="4">
    <source>
        <dbReference type="EMBL" id="TCS99269.1"/>
    </source>
</evidence>
<feature type="signal peptide" evidence="2">
    <location>
        <begin position="1"/>
        <end position="49"/>
    </location>
</feature>
<name>A0A4R3LGP6_9GAMM</name>
<sequence length="535" mass="56876">MTNELRTHARKAHGTTRSASPPPASGQASMLRRVVMTLLLAALSPMAQAAAIIVNTLDDEMNNDGDCSLREAVASANYNLGYDACTAGDSSGWDVILFALPGPGEIPMSQNLVITQAVQIYGGDLVTLRRAPKGASHMIVVDMANPGHDFGLSNIALVDGNNYDGWNRDNAGSAVQLRQADQVTFSNVTFRNNAQSALAHFGGAFPGKQVNSVRVVDCLFERNRATTGTGYTGSGHGGGAIALDRVDNVTVLRSTFRKNGNVDDLPFAYGPGGAIRVQRANSIDISDSLFEQNSARTRSHNGGGAISVEGPYSGTTRAALSVRNSTFVLNRSYADGELLGTDIELVSKAQAIVVNSTFYTADNSLRVRGESELYLLASTVFDIVVAPRIAGLIRTEAYGRISMQASLLFSYASGPLCEHNSIGYIRSNGLNLFPSSDQSCERHSLDTGIEDPRLLPLGYYGGPVPVMLPRPDSPLIDSGGHYCSNISIHTDARGLPRPVAASGVGPALCDLGAVEWNPDHDPIWIDRLFADGFEG</sequence>
<reference evidence="4 5" key="1">
    <citation type="submission" date="2019-03" db="EMBL/GenBank/DDBJ databases">
        <title>Genomic Encyclopedia of Type Strains, Phase IV (KMG-IV): sequencing the most valuable type-strain genomes for metagenomic binning, comparative biology and taxonomic classification.</title>
        <authorList>
            <person name="Goeker M."/>
        </authorList>
    </citation>
    <scope>NUCLEOTIDE SEQUENCE [LARGE SCALE GENOMIC DNA]</scope>
    <source>
        <strain evidence="4 5">DSM 21944</strain>
    </source>
</reference>
<organism evidence="4 5">
    <name type="scientific">Pseudofulvimonas gallinarii</name>
    <dbReference type="NCBI Taxonomy" id="634155"/>
    <lineage>
        <taxon>Bacteria</taxon>
        <taxon>Pseudomonadati</taxon>
        <taxon>Pseudomonadota</taxon>
        <taxon>Gammaproteobacteria</taxon>
        <taxon>Lysobacterales</taxon>
        <taxon>Rhodanobacteraceae</taxon>
        <taxon>Pseudofulvimonas</taxon>
    </lineage>
</organism>
<dbReference type="NCBIfam" id="TIGR04214">
    <property type="entry name" value="CSLREA_Nterm"/>
    <property type="match status" value="1"/>
</dbReference>
<gene>
    <name evidence="4" type="ORF">EDC25_106107</name>
</gene>
<dbReference type="Gene3D" id="2.160.20.10">
    <property type="entry name" value="Single-stranded right-handed beta-helix, Pectin lyase-like"/>
    <property type="match status" value="1"/>
</dbReference>
<proteinExistence type="predicted"/>
<evidence type="ECO:0000259" key="3">
    <source>
        <dbReference type="Pfam" id="PF13229"/>
    </source>
</evidence>
<dbReference type="SUPFAM" id="SSF51126">
    <property type="entry name" value="Pectin lyase-like"/>
    <property type="match status" value="1"/>
</dbReference>
<protein>
    <submittedName>
        <fullName evidence="4">CSLREA domain-containing protein</fullName>
    </submittedName>
</protein>
<dbReference type="NCBIfam" id="NF041518">
    <property type="entry name" value="choice_anch_Q"/>
    <property type="match status" value="1"/>
</dbReference>
<feature type="region of interest" description="Disordered" evidence="1">
    <location>
        <begin position="1"/>
        <end position="27"/>
    </location>
</feature>
<accession>A0A4R3LGP6</accession>
<feature type="domain" description="Right handed beta helix" evidence="3">
    <location>
        <begin position="169"/>
        <end position="356"/>
    </location>
</feature>
<dbReference type="Proteomes" id="UP000294599">
    <property type="component" value="Unassembled WGS sequence"/>
</dbReference>
<keyword evidence="2" id="KW-0732">Signal</keyword>
<evidence type="ECO:0000256" key="2">
    <source>
        <dbReference type="SAM" id="SignalP"/>
    </source>
</evidence>
<keyword evidence="5" id="KW-1185">Reference proteome</keyword>
<dbReference type="EMBL" id="SMAF01000006">
    <property type="protein sequence ID" value="TCS99269.1"/>
    <property type="molecule type" value="Genomic_DNA"/>
</dbReference>
<dbReference type="InterPro" id="IPR012334">
    <property type="entry name" value="Pectin_lyas_fold"/>
</dbReference>
<dbReference type="Pfam" id="PF13229">
    <property type="entry name" value="Beta_helix"/>
    <property type="match status" value="1"/>
</dbReference>
<dbReference type="InterPro" id="IPR026457">
    <property type="entry name" value="CSLREA_Nterm"/>
</dbReference>
<dbReference type="InterPro" id="IPR059226">
    <property type="entry name" value="Choice_anch_Q_dom"/>
</dbReference>
<evidence type="ECO:0000256" key="1">
    <source>
        <dbReference type="SAM" id="MobiDB-lite"/>
    </source>
</evidence>
<dbReference type="RefSeq" id="WP_164484024.1">
    <property type="nucleotide sequence ID" value="NZ_JBHLWF010000031.1"/>
</dbReference>
<dbReference type="AlphaFoldDB" id="A0A4R3LGP6"/>
<dbReference type="InterPro" id="IPR011050">
    <property type="entry name" value="Pectin_lyase_fold/virulence"/>
</dbReference>
<dbReference type="InterPro" id="IPR039448">
    <property type="entry name" value="Beta_helix"/>
</dbReference>
<feature type="chain" id="PRO_5020690465" evidence="2">
    <location>
        <begin position="50"/>
        <end position="535"/>
    </location>
</feature>
<evidence type="ECO:0000313" key="5">
    <source>
        <dbReference type="Proteomes" id="UP000294599"/>
    </source>
</evidence>